<sequence length="181" mass="19501">MNRRSMLLSLVAGLCCSPLMAQMGGGQPGGPMASPAAKAEVALGPVKISVDYHTPSMRGRKVMGGLVPYGQVWRTGANEATTFVVSGGNISVAGKPVAAGNYTIYTMPGEKSWQLIISMETGQWGTEYHADRDLVRVDMDVKTLPSPQEKMSISFENTVGKRTDMHIKWETTDVSVPIIVR</sequence>
<dbReference type="Proteomes" id="UP000321820">
    <property type="component" value="Chromosome"/>
</dbReference>
<evidence type="ECO:0000256" key="1">
    <source>
        <dbReference type="SAM" id="SignalP"/>
    </source>
</evidence>
<keyword evidence="3" id="KW-1185">Reference proteome</keyword>
<feature type="chain" id="PRO_5023021170" evidence="1">
    <location>
        <begin position="22"/>
        <end position="181"/>
    </location>
</feature>
<organism evidence="2 3">
    <name type="scientific">Terriglobus albidus</name>
    <dbReference type="NCBI Taxonomy" id="1592106"/>
    <lineage>
        <taxon>Bacteria</taxon>
        <taxon>Pseudomonadati</taxon>
        <taxon>Acidobacteriota</taxon>
        <taxon>Terriglobia</taxon>
        <taxon>Terriglobales</taxon>
        <taxon>Acidobacteriaceae</taxon>
        <taxon>Terriglobus</taxon>
    </lineage>
</organism>
<proteinExistence type="predicted"/>
<keyword evidence="1" id="KW-0732">Signal</keyword>
<feature type="signal peptide" evidence="1">
    <location>
        <begin position="1"/>
        <end position="21"/>
    </location>
</feature>
<dbReference type="KEGG" id="talb:FTW19_19505"/>
<protein>
    <submittedName>
        <fullName evidence="2">DUF2911 domain-containing protein</fullName>
    </submittedName>
</protein>
<accession>A0A5B9ED30</accession>
<dbReference type="InterPro" id="IPR021314">
    <property type="entry name" value="DUF2911"/>
</dbReference>
<dbReference type="AlphaFoldDB" id="A0A5B9ED30"/>
<dbReference type="OrthoDB" id="117787at2"/>
<name>A0A5B9ED30_9BACT</name>
<evidence type="ECO:0000313" key="3">
    <source>
        <dbReference type="Proteomes" id="UP000321820"/>
    </source>
</evidence>
<dbReference type="RefSeq" id="WP_147649242.1">
    <property type="nucleotide sequence ID" value="NZ_CP042806.1"/>
</dbReference>
<reference evidence="2 3" key="1">
    <citation type="submission" date="2019-08" db="EMBL/GenBank/DDBJ databases">
        <title>Complete genome sequence of Terriglobus albidus strain ORNL.</title>
        <authorList>
            <person name="Podar M."/>
        </authorList>
    </citation>
    <scope>NUCLEOTIDE SEQUENCE [LARGE SCALE GENOMIC DNA]</scope>
    <source>
        <strain evidence="2 3">ORNL</strain>
    </source>
</reference>
<evidence type="ECO:0000313" key="2">
    <source>
        <dbReference type="EMBL" id="QEE29972.1"/>
    </source>
</evidence>
<dbReference type="EMBL" id="CP042806">
    <property type="protein sequence ID" value="QEE29972.1"/>
    <property type="molecule type" value="Genomic_DNA"/>
</dbReference>
<gene>
    <name evidence="2" type="ORF">FTW19_19505</name>
</gene>
<dbReference type="Pfam" id="PF11138">
    <property type="entry name" value="DUF2911"/>
    <property type="match status" value="1"/>
</dbReference>